<gene>
    <name evidence="3" type="ORF">PHILAsVB114_00245</name>
</gene>
<dbReference type="GO" id="GO:0043546">
    <property type="term" value="F:molybdopterin cofactor binding"/>
    <property type="evidence" value="ECO:0007669"/>
    <property type="project" value="TreeGrafter"/>
</dbReference>
<dbReference type="PROSITE" id="PS51318">
    <property type="entry name" value="TAT"/>
    <property type="match status" value="1"/>
</dbReference>
<evidence type="ECO:0000313" key="3">
    <source>
        <dbReference type="EMBL" id="ASY27132.1"/>
    </source>
</evidence>
<evidence type="ECO:0000256" key="1">
    <source>
        <dbReference type="SAM" id="Phobius"/>
    </source>
</evidence>
<evidence type="ECO:0000259" key="2">
    <source>
        <dbReference type="Pfam" id="PF00174"/>
    </source>
</evidence>
<dbReference type="AlphaFoldDB" id="A0A249LDF1"/>
<dbReference type="Gene3D" id="3.90.420.10">
    <property type="entry name" value="Oxidoreductase, molybdopterin-binding domain"/>
    <property type="match status" value="1"/>
</dbReference>
<dbReference type="GO" id="GO:0020037">
    <property type="term" value="F:heme binding"/>
    <property type="evidence" value="ECO:0007669"/>
    <property type="project" value="TreeGrafter"/>
</dbReference>
<feature type="domain" description="Oxidoreductase molybdopterin-binding" evidence="2">
    <location>
        <begin position="90"/>
        <end position="241"/>
    </location>
</feature>
<dbReference type="Proteomes" id="UP000217221">
    <property type="component" value="Chromosome"/>
</dbReference>
<dbReference type="Pfam" id="PF00174">
    <property type="entry name" value="Oxidored_molyb"/>
    <property type="match status" value="1"/>
</dbReference>
<protein>
    <submittedName>
        <fullName evidence="3">Sulfoxide reductase catalytic subunit YedY</fullName>
    </submittedName>
</protein>
<dbReference type="EMBL" id="CP016782">
    <property type="protein sequence ID" value="ASY27132.1"/>
    <property type="molecule type" value="Genomic_DNA"/>
</dbReference>
<dbReference type="RefSeq" id="WP_095697423.1">
    <property type="nucleotide sequence ID" value="NZ_CP016782.1"/>
</dbReference>
<accession>A0A249LDF1</accession>
<keyword evidence="1" id="KW-1133">Transmembrane helix</keyword>
<evidence type="ECO:0000313" key="4">
    <source>
        <dbReference type="Proteomes" id="UP000217221"/>
    </source>
</evidence>
<keyword evidence="1" id="KW-0812">Transmembrane</keyword>
<dbReference type="PANTHER" id="PTHR19372:SF7">
    <property type="entry name" value="SULFITE OXIDASE, MITOCHONDRIAL"/>
    <property type="match status" value="1"/>
</dbReference>
<keyword evidence="1" id="KW-0472">Membrane</keyword>
<dbReference type="InterPro" id="IPR006311">
    <property type="entry name" value="TAT_signal"/>
</dbReference>
<organism evidence="3 4">
    <name type="scientific">Candidatus Planktophila limnetica</name>
    <dbReference type="NCBI Taxonomy" id="573600"/>
    <lineage>
        <taxon>Bacteria</taxon>
        <taxon>Bacillati</taxon>
        <taxon>Actinomycetota</taxon>
        <taxon>Actinomycetes</taxon>
        <taxon>Candidatus Nanopelagicales</taxon>
        <taxon>Candidatus Nanopelagicaceae</taxon>
        <taxon>Candidatus Planktophila</taxon>
    </lineage>
</organism>
<keyword evidence="4" id="KW-1185">Reference proteome</keyword>
<dbReference type="InterPro" id="IPR014756">
    <property type="entry name" value="Ig_E-set"/>
</dbReference>
<dbReference type="KEGG" id="plim:PHILAsVB114_00245"/>
<feature type="transmembrane region" description="Helical" evidence="1">
    <location>
        <begin position="15"/>
        <end position="36"/>
    </location>
</feature>
<dbReference type="OrthoDB" id="9795587at2"/>
<name>A0A249LDF1_9ACTN</name>
<proteinExistence type="predicted"/>
<dbReference type="PANTHER" id="PTHR19372">
    <property type="entry name" value="SULFITE REDUCTASE"/>
    <property type="match status" value="1"/>
</dbReference>
<dbReference type="GO" id="GO:0006790">
    <property type="term" value="P:sulfur compound metabolic process"/>
    <property type="evidence" value="ECO:0007669"/>
    <property type="project" value="TreeGrafter"/>
</dbReference>
<reference evidence="3 4" key="1">
    <citation type="submission" date="2016-07" db="EMBL/GenBank/DDBJ databases">
        <title>High microdiversification within the ubiquitous acI lineage of Actinobacteria.</title>
        <authorList>
            <person name="Neuenschwander S.M."/>
            <person name="Salcher M."/>
            <person name="Ghai R."/>
            <person name="Pernthaler J."/>
        </authorList>
    </citation>
    <scope>NUCLEOTIDE SEQUENCE [LARGE SCALE GENOMIC DNA]</scope>
    <source>
        <strain evidence="3">MMS-VB-114</strain>
    </source>
</reference>
<dbReference type="Gene3D" id="2.60.40.650">
    <property type="match status" value="1"/>
</dbReference>
<dbReference type="GO" id="GO:0008482">
    <property type="term" value="F:sulfite oxidase activity"/>
    <property type="evidence" value="ECO:0007669"/>
    <property type="project" value="TreeGrafter"/>
</dbReference>
<dbReference type="SUPFAM" id="SSF81296">
    <property type="entry name" value="E set domains"/>
    <property type="match status" value="1"/>
</dbReference>
<dbReference type="SUPFAM" id="SSF56524">
    <property type="entry name" value="Oxidoreductase molybdopterin-binding domain"/>
    <property type="match status" value="1"/>
</dbReference>
<dbReference type="InterPro" id="IPR000572">
    <property type="entry name" value="OxRdtase_Mopterin-bd_dom"/>
</dbReference>
<dbReference type="InterPro" id="IPR036374">
    <property type="entry name" value="OxRdtase_Mopterin-bd_sf"/>
</dbReference>
<sequence length="362" mass="40066">MSSENSRPGISRRNLFKIGGGVVAATILGSGTYAYLHRGASVQLERLGISLPKALNPLPAPPADPALEVEKLSTLFTPNDKFFIIDNAVVVPQVDTANWKLTIDGMVKNPITLSYDELLARPIIEVDDTIACVSNWVGGPYVGNARWLGVRLDDLINEARPSRDADQIMSHSVDDFTAGFPTATLDGRDAIIAVGMNGEVLPVKNGFPARLIVPGLYGYVSATKWLSRLELTRFDLKQGYWIKKGWAKFAPIKMQSRIDTPYVEETFAAGKRAIAGVAWAHNVGIEKVEVKIDWDQWREANLGPELNNTTWRQWWLDWDVQPGKHKIQVRAVNKKGDIQTSVKKDVLPNGAQGWHTITVFAE</sequence>